<dbReference type="GO" id="GO:0003677">
    <property type="term" value="F:DNA binding"/>
    <property type="evidence" value="ECO:0007669"/>
    <property type="project" value="UniProtKB-KW"/>
</dbReference>
<feature type="coiled-coil region" evidence="3">
    <location>
        <begin position="86"/>
        <end position="113"/>
    </location>
</feature>
<evidence type="ECO:0000313" key="6">
    <source>
        <dbReference type="Proteomes" id="UP001479436"/>
    </source>
</evidence>
<keyword evidence="3" id="KW-0175">Coiled coil</keyword>
<gene>
    <name evidence="5" type="primary">YAP1_10</name>
    <name evidence="5" type="ORF">K7432_012060</name>
</gene>
<dbReference type="SUPFAM" id="SSF57959">
    <property type="entry name" value="Leucine zipper domain"/>
    <property type="match status" value="1"/>
</dbReference>
<evidence type="ECO:0000256" key="1">
    <source>
        <dbReference type="ARBA" id="ARBA00004123"/>
    </source>
</evidence>
<evidence type="ECO:0000256" key="3">
    <source>
        <dbReference type="SAM" id="Coils"/>
    </source>
</evidence>
<comment type="subcellular location">
    <subcellularLocation>
        <location evidence="1">Nucleus</location>
    </subcellularLocation>
</comment>
<feature type="region of interest" description="Disordered" evidence="4">
    <location>
        <begin position="452"/>
        <end position="510"/>
    </location>
</feature>
<keyword evidence="6" id="KW-1185">Reference proteome</keyword>
<dbReference type="PANTHER" id="PTHR40621:SF6">
    <property type="entry name" value="AP-1-LIKE TRANSCRIPTION FACTOR YAP1-RELATED"/>
    <property type="match status" value="1"/>
</dbReference>
<evidence type="ECO:0000256" key="2">
    <source>
        <dbReference type="ARBA" id="ARBA00023242"/>
    </source>
</evidence>
<feature type="compositionally biased region" description="Polar residues" evidence="4">
    <location>
        <begin position="485"/>
        <end position="500"/>
    </location>
</feature>
<proteinExistence type="predicted"/>
<keyword evidence="2" id="KW-0539">Nucleus</keyword>
<accession>A0ABR2WLE9</accession>
<dbReference type="EMBL" id="JASJQH010001004">
    <property type="protein sequence ID" value="KAK9762321.1"/>
    <property type="molecule type" value="Genomic_DNA"/>
</dbReference>
<protein>
    <submittedName>
        <fullName evidence="5">DNA-binding transcription factor yap1</fullName>
    </submittedName>
</protein>
<feature type="compositionally biased region" description="Polar residues" evidence="4">
    <location>
        <begin position="452"/>
        <end position="478"/>
    </location>
</feature>
<comment type="caution">
    <text evidence="5">The sequence shown here is derived from an EMBL/GenBank/DDBJ whole genome shotgun (WGS) entry which is preliminary data.</text>
</comment>
<dbReference type="Proteomes" id="UP001479436">
    <property type="component" value="Unassembled WGS sequence"/>
</dbReference>
<reference evidence="5 6" key="1">
    <citation type="submission" date="2023-04" db="EMBL/GenBank/DDBJ databases">
        <title>Genome of Basidiobolus ranarum AG-B5.</title>
        <authorList>
            <person name="Stajich J.E."/>
            <person name="Carter-House D."/>
            <person name="Gryganskyi A."/>
        </authorList>
    </citation>
    <scope>NUCLEOTIDE SEQUENCE [LARGE SCALE GENOMIC DNA]</scope>
    <source>
        <strain evidence="5 6">AG-B5</strain>
    </source>
</reference>
<evidence type="ECO:0000313" key="5">
    <source>
        <dbReference type="EMBL" id="KAK9762321.1"/>
    </source>
</evidence>
<evidence type="ECO:0000256" key="4">
    <source>
        <dbReference type="SAM" id="MobiDB-lite"/>
    </source>
</evidence>
<dbReference type="Gene3D" id="1.20.5.170">
    <property type="match status" value="1"/>
</dbReference>
<dbReference type="CDD" id="cd14688">
    <property type="entry name" value="bZIP_YAP"/>
    <property type="match status" value="1"/>
</dbReference>
<dbReference type="InterPro" id="IPR050936">
    <property type="entry name" value="AP-1-like"/>
</dbReference>
<feature type="region of interest" description="Disordered" evidence="4">
    <location>
        <begin position="38"/>
        <end position="59"/>
    </location>
</feature>
<sequence>MTSPVNSDPVDSYVLYPVNSPEPMLDYPSSCVSVKRNREGYESSLTSDNLGKKPGRKPVATVPISKRQMQNREAQRLFRERKMKQQQHLYDRIKELEDIRNNTQRENHHLKLMAHELKVQNERLQTTIESMYMEEGKPSCPSSLEERDYKPGPLSSQMSPQLQGSFRYTNIRPPLNNVSTDLPLLTPEPVYSTAPKASKEDFRYLTYVTTPSNRPQTHFTHIESPQEDVNRISSSRRNSTLPEALILERPLESLNRPHKVFVTSDCEFITNHENTFQIHSPKSESSSNAQCSLPLTPTKSSSSLYDENLALHSKPIAQPFESMKENNSFQFVSSTNRSNVNDTSISLVSDNQSTFKSTPIPDSKRALSLNIFSEKLGTTLSSCSSVSRHADLPICEQTSKPFTNTTIHIPHTSSYEQPSHVSLTPKPISSKKETILVAKGFVAESNKVVYSTCTSPNSQSDKSHIPLSTQKTPDSGSHYSDHQDLPTTNTHDTRHPNCSNGPGPIPECSETNLEEDLSVEYLDQLVIELHDLCREMKEKAALSSEPFEFEWPCEEIDSKLDKMNTFKL</sequence>
<dbReference type="InterPro" id="IPR046347">
    <property type="entry name" value="bZIP_sf"/>
</dbReference>
<dbReference type="PANTHER" id="PTHR40621">
    <property type="entry name" value="TRANSCRIPTION FACTOR KAPC-RELATED"/>
    <property type="match status" value="1"/>
</dbReference>
<name>A0ABR2WLE9_9FUNG</name>
<organism evidence="5 6">
    <name type="scientific">Basidiobolus ranarum</name>
    <dbReference type="NCBI Taxonomy" id="34480"/>
    <lineage>
        <taxon>Eukaryota</taxon>
        <taxon>Fungi</taxon>
        <taxon>Fungi incertae sedis</taxon>
        <taxon>Zoopagomycota</taxon>
        <taxon>Entomophthoromycotina</taxon>
        <taxon>Basidiobolomycetes</taxon>
        <taxon>Basidiobolales</taxon>
        <taxon>Basidiobolaceae</taxon>
        <taxon>Basidiobolus</taxon>
    </lineage>
</organism>
<keyword evidence="5" id="KW-0238">DNA-binding</keyword>
<feature type="region of interest" description="Disordered" evidence="4">
    <location>
        <begin position="134"/>
        <end position="161"/>
    </location>
</feature>